<gene>
    <name evidence="1" type="ORF">rsdtw13_21340</name>
</gene>
<dbReference type="EMBL" id="BROD01000001">
    <property type="protein sequence ID" value="GKX66876.1"/>
    <property type="molecule type" value="Genomic_DNA"/>
</dbReference>
<comment type="caution">
    <text evidence="1">The sequence shown here is derived from an EMBL/GenBank/DDBJ whole genome shotgun (WGS) entry which is preliminary data.</text>
</comment>
<reference evidence="1" key="1">
    <citation type="journal article" date="2025" name="Int. J. Syst. Evol. Microbiol.">
        <title>Inconstantimicrobium mannanitabidum sp. nov., a novel member of the family Clostridiaceae isolated from anoxic soil under the treatment of reductive soil disinfestation.</title>
        <authorList>
            <person name="Ueki A."/>
            <person name="Tonouchi A."/>
            <person name="Honma S."/>
            <person name="Kaku N."/>
            <person name="Ueki K."/>
        </authorList>
    </citation>
    <scope>NUCLEOTIDE SEQUENCE</scope>
    <source>
        <strain evidence="1">TW13</strain>
    </source>
</reference>
<protein>
    <submittedName>
        <fullName evidence="1">Uncharacterized protein</fullName>
    </submittedName>
</protein>
<organism evidence="1 2">
    <name type="scientific">Inconstantimicrobium mannanitabidum</name>
    <dbReference type="NCBI Taxonomy" id="1604901"/>
    <lineage>
        <taxon>Bacteria</taxon>
        <taxon>Bacillati</taxon>
        <taxon>Bacillota</taxon>
        <taxon>Clostridia</taxon>
        <taxon>Eubacteriales</taxon>
        <taxon>Clostridiaceae</taxon>
        <taxon>Inconstantimicrobium</taxon>
    </lineage>
</organism>
<evidence type="ECO:0000313" key="2">
    <source>
        <dbReference type="Proteomes" id="UP001058074"/>
    </source>
</evidence>
<evidence type="ECO:0000313" key="1">
    <source>
        <dbReference type="EMBL" id="GKX66876.1"/>
    </source>
</evidence>
<keyword evidence="2" id="KW-1185">Reference proteome</keyword>
<proteinExistence type="predicted"/>
<dbReference type="Proteomes" id="UP001058074">
    <property type="component" value="Unassembled WGS sequence"/>
</dbReference>
<sequence>MNSSVGVNLNKELNQMSKRIKIRRPNHNCCENHEASAKCDPIDTIISCCENGKSTQKIMLFSLGAFILGYFIKSLNSHH</sequence>
<accession>A0ACB5RCQ2</accession>
<name>A0ACB5RCQ2_9CLOT</name>